<evidence type="ECO:0000313" key="1">
    <source>
        <dbReference type="EMBL" id="JAH43798.1"/>
    </source>
</evidence>
<organism evidence="1">
    <name type="scientific">Anguilla anguilla</name>
    <name type="common">European freshwater eel</name>
    <name type="synonym">Muraena anguilla</name>
    <dbReference type="NCBI Taxonomy" id="7936"/>
    <lineage>
        <taxon>Eukaryota</taxon>
        <taxon>Metazoa</taxon>
        <taxon>Chordata</taxon>
        <taxon>Craniata</taxon>
        <taxon>Vertebrata</taxon>
        <taxon>Euteleostomi</taxon>
        <taxon>Actinopterygii</taxon>
        <taxon>Neopterygii</taxon>
        <taxon>Teleostei</taxon>
        <taxon>Anguilliformes</taxon>
        <taxon>Anguillidae</taxon>
        <taxon>Anguilla</taxon>
    </lineage>
</organism>
<dbReference type="AlphaFoldDB" id="A0A0E9STG1"/>
<sequence length="23" mass="2597">MDNIHGFQPVIGPILFMVLQTPE</sequence>
<accession>A0A0E9STG1</accession>
<proteinExistence type="predicted"/>
<protein>
    <submittedName>
        <fullName evidence="1">Uncharacterized protein</fullName>
    </submittedName>
</protein>
<reference evidence="1" key="1">
    <citation type="submission" date="2014-11" db="EMBL/GenBank/DDBJ databases">
        <authorList>
            <person name="Amaro Gonzalez C."/>
        </authorList>
    </citation>
    <scope>NUCLEOTIDE SEQUENCE</scope>
</reference>
<reference evidence="1" key="2">
    <citation type="journal article" date="2015" name="Fish Shellfish Immunol.">
        <title>Early steps in the European eel (Anguilla anguilla)-Vibrio vulnificus interaction in the gills: Role of the RtxA13 toxin.</title>
        <authorList>
            <person name="Callol A."/>
            <person name="Pajuelo D."/>
            <person name="Ebbesson L."/>
            <person name="Teles M."/>
            <person name="MacKenzie S."/>
            <person name="Amaro C."/>
        </authorList>
    </citation>
    <scope>NUCLEOTIDE SEQUENCE</scope>
</reference>
<dbReference type="EMBL" id="GBXM01064779">
    <property type="protein sequence ID" value="JAH43798.1"/>
    <property type="molecule type" value="Transcribed_RNA"/>
</dbReference>
<name>A0A0E9STG1_ANGAN</name>